<dbReference type="Proteomes" id="UP000299102">
    <property type="component" value="Unassembled WGS sequence"/>
</dbReference>
<reference evidence="1 2" key="1">
    <citation type="journal article" date="2019" name="Commun. Biol.">
        <title>The bagworm genome reveals a unique fibroin gene that provides high tensile strength.</title>
        <authorList>
            <person name="Kono N."/>
            <person name="Nakamura H."/>
            <person name="Ohtoshi R."/>
            <person name="Tomita M."/>
            <person name="Numata K."/>
            <person name="Arakawa K."/>
        </authorList>
    </citation>
    <scope>NUCLEOTIDE SEQUENCE [LARGE SCALE GENOMIC DNA]</scope>
</reference>
<accession>A0A4C1YG40</accession>
<protein>
    <submittedName>
        <fullName evidence="1">Uncharacterized protein</fullName>
    </submittedName>
</protein>
<gene>
    <name evidence="1" type="ORF">EVAR_89828_1</name>
</gene>
<evidence type="ECO:0000313" key="1">
    <source>
        <dbReference type="EMBL" id="GBP75126.1"/>
    </source>
</evidence>
<dbReference type="AlphaFoldDB" id="A0A4C1YG40"/>
<name>A0A4C1YG40_EUMVA</name>
<organism evidence="1 2">
    <name type="scientific">Eumeta variegata</name>
    <name type="common">Bagworm moth</name>
    <name type="synonym">Eumeta japonica</name>
    <dbReference type="NCBI Taxonomy" id="151549"/>
    <lineage>
        <taxon>Eukaryota</taxon>
        <taxon>Metazoa</taxon>
        <taxon>Ecdysozoa</taxon>
        <taxon>Arthropoda</taxon>
        <taxon>Hexapoda</taxon>
        <taxon>Insecta</taxon>
        <taxon>Pterygota</taxon>
        <taxon>Neoptera</taxon>
        <taxon>Endopterygota</taxon>
        <taxon>Lepidoptera</taxon>
        <taxon>Glossata</taxon>
        <taxon>Ditrysia</taxon>
        <taxon>Tineoidea</taxon>
        <taxon>Psychidae</taxon>
        <taxon>Oiketicinae</taxon>
        <taxon>Eumeta</taxon>
    </lineage>
</organism>
<comment type="caution">
    <text evidence="1">The sequence shown here is derived from an EMBL/GenBank/DDBJ whole genome shotgun (WGS) entry which is preliminary data.</text>
</comment>
<evidence type="ECO:0000313" key="2">
    <source>
        <dbReference type="Proteomes" id="UP000299102"/>
    </source>
</evidence>
<sequence length="193" mass="21082">MIDDVADLEVRICGRTKLNFSDRVIDVKVIKGHEVMRTPSTKLMLSIESGNGYVSFLKEPYPGKRMRISDVLRLPEGTGASIGRYLAGRAKTGNVKYNCNGRYGSCGKGDSDSATRIAGITGEVCIMHEHVCFMNAISTLEADEGRKLIAFPLPRSLSPAAWPRGQEEQQYISGPVPPACLAAWPITLAYVTF</sequence>
<proteinExistence type="predicted"/>
<dbReference type="EMBL" id="BGZK01001236">
    <property type="protein sequence ID" value="GBP75126.1"/>
    <property type="molecule type" value="Genomic_DNA"/>
</dbReference>
<keyword evidence="2" id="KW-1185">Reference proteome</keyword>